<dbReference type="InterPro" id="IPR050341">
    <property type="entry name" value="PP1_catalytic_subunit"/>
</dbReference>
<evidence type="ECO:0000313" key="1">
    <source>
        <dbReference type="EMBL" id="GMR37340.1"/>
    </source>
</evidence>
<dbReference type="EMBL" id="BTRK01000002">
    <property type="protein sequence ID" value="GMR37340.1"/>
    <property type="molecule type" value="Genomic_DNA"/>
</dbReference>
<accession>A0AAN5CAZ9</accession>
<feature type="non-terminal residue" evidence="1">
    <location>
        <position position="1"/>
    </location>
</feature>
<dbReference type="GO" id="GO:0005634">
    <property type="term" value="C:nucleus"/>
    <property type="evidence" value="ECO:0007669"/>
    <property type="project" value="TreeGrafter"/>
</dbReference>
<gene>
    <name evidence="1" type="ORF">PMAYCL1PPCAC_07535</name>
</gene>
<dbReference type="SUPFAM" id="SSF56300">
    <property type="entry name" value="Metallo-dependent phosphatases"/>
    <property type="match status" value="1"/>
</dbReference>
<dbReference type="PANTHER" id="PTHR11668">
    <property type="entry name" value="SERINE/THREONINE PROTEIN PHOSPHATASE"/>
    <property type="match status" value="1"/>
</dbReference>
<dbReference type="GO" id="GO:0005737">
    <property type="term" value="C:cytoplasm"/>
    <property type="evidence" value="ECO:0007669"/>
    <property type="project" value="TreeGrafter"/>
</dbReference>
<dbReference type="PANTHER" id="PTHR11668:SF491">
    <property type="entry name" value="SERINE_THREONINE-PROTEIN PHOSPHATASE"/>
    <property type="match status" value="1"/>
</dbReference>
<name>A0AAN5CAZ9_9BILA</name>
<protein>
    <submittedName>
        <fullName evidence="1">Uncharacterized protein</fullName>
    </submittedName>
</protein>
<dbReference type="GO" id="GO:0004722">
    <property type="term" value="F:protein serine/threonine phosphatase activity"/>
    <property type="evidence" value="ECO:0007669"/>
    <property type="project" value="TreeGrafter"/>
</dbReference>
<sequence length="73" mass="8481">LEGFDLETFLRQHLNEENTSNLKRIEYEYSTIMAICGRMKEILLSEPSLLEFGTPIVIVGDLHGQIRDLLRIF</sequence>
<dbReference type="Proteomes" id="UP001328107">
    <property type="component" value="Unassembled WGS sequence"/>
</dbReference>
<keyword evidence="2" id="KW-1185">Reference proteome</keyword>
<evidence type="ECO:0000313" key="2">
    <source>
        <dbReference type="Proteomes" id="UP001328107"/>
    </source>
</evidence>
<organism evidence="1 2">
    <name type="scientific">Pristionchus mayeri</name>
    <dbReference type="NCBI Taxonomy" id="1317129"/>
    <lineage>
        <taxon>Eukaryota</taxon>
        <taxon>Metazoa</taxon>
        <taxon>Ecdysozoa</taxon>
        <taxon>Nematoda</taxon>
        <taxon>Chromadorea</taxon>
        <taxon>Rhabditida</taxon>
        <taxon>Rhabditina</taxon>
        <taxon>Diplogasteromorpha</taxon>
        <taxon>Diplogasteroidea</taxon>
        <taxon>Neodiplogasteridae</taxon>
        <taxon>Pristionchus</taxon>
    </lineage>
</organism>
<feature type="non-terminal residue" evidence="1">
    <location>
        <position position="73"/>
    </location>
</feature>
<dbReference type="Gene3D" id="3.60.21.10">
    <property type="match status" value="1"/>
</dbReference>
<proteinExistence type="predicted"/>
<reference evidence="2" key="1">
    <citation type="submission" date="2022-10" db="EMBL/GenBank/DDBJ databases">
        <title>Genome assembly of Pristionchus species.</title>
        <authorList>
            <person name="Yoshida K."/>
            <person name="Sommer R.J."/>
        </authorList>
    </citation>
    <scope>NUCLEOTIDE SEQUENCE [LARGE SCALE GENOMIC DNA]</scope>
    <source>
        <strain evidence="2">RS5460</strain>
    </source>
</reference>
<dbReference type="InterPro" id="IPR029052">
    <property type="entry name" value="Metallo-depent_PP-like"/>
</dbReference>
<comment type="caution">
    <text evidence="1">The sequence shown here is derived from an EMBL/GenBank/DDBJ whole genome shotgun (WGS) entry which is preliminary data.</text>
</comment>
<dbReference type="AlphaFoldDB" id="A0AAN5CAZ9"/>